<dbReference type="PANTHER" id="PTHR42867">
    <property type="entry name" value="MEMBRANE PROTEIN-RELATED"/>
    <property type="match status" value="1"/>
</dbReference>
<dbReference type="OrthoDB" id="9784805at2"/>
<evidence type="ECO:0000256" key="1">
    <source>
        <dbReference type="SAM" id="Phobius"/>
    </source>
</evidence>
<evidence type="ECO:0000313" key="2">
    <source>
        <dbReference type="EMBL" id="SMB88131.1"/>
    </source>
</evidence>
<protein>
    <submittedName>
        <fullName evidence="2">Uncharacterized conserved protein YqhQ</fullName>
    </submittedName>
</protein>
<dbReference type="EMBL" id="FWWT01000015">
    <property type="protein sequence ID" value="SMB88131.1"/>
    <property type="molecule type" value="Genomic_DNA"/>
</dbReference>
<dbReference type="PANTHER" id="PTHR42867:SF1">
    <property type="entry name" value="MEMBRANE PROTEIN-RELATED"/>
    <property type="match status" value="1"/>
</dbReference>
<dbReference type="RefSeq" id="WP_084052820.1">
    <property type="nucleotide sequence ID" value="NZ_FWWT01000015.1"/>
</dbReference>
<reference evidence="2 3" key="1">
    <citation type="submission" date="2017-04" db="EMBL/GenBank/DDBJ databases">
        <authorList>
            <person name="Afonso C.L."/>
            <person name="Miller P.J."/>
            <person name="Scott M.A."/>
            <person name="Spackman E."/>
            <person name="Goraichik I."/>
            <person name="Dimitrov K.M."/>
            <person name="Suarez D.L."/>
            <person name="Swayne D.E."/>
        </authorList>
    </citation>
    <scope>NUCLEOTIDE SEQUENCE [LARGE SCALE GENOMIC DNA]</scope>
    <source>
        <strain evidence="2 3">DSM 11270</strain>
    </source>
</reference>
<dbReference type="Proteomes" id="UP000192731">
    <property type="component" value="Unassembled WGS sequence"/>
</dbReference>
<name>A0A1W1V528_DESTI</name>
<feature type="transmembrane region" description="Helical" evidence="1">
    <location>
        <begin position="91"/>
        <end position="113"/>
    </location>
</feature>
<dbReference type="AlphaFoldDB" id="A0A1W1V528"/>
<organism evidence="2 3">
    <name type="scientific">Desulfonispora thiosulfatigenes DSM 11270</name>
    <dbReference type="NCBI Taxonomy" id="656914"/>
    <lineage>
        <taxon>Bacteria</taxon>
        <taxon>Bacillati</taxon>
        <taxon>Bacillota</taxon>
        <taxon>Clostridia</taxon>
        <taxon>Eubacteriales</taxon>
        <taxon>Peptococcaceae</taxon>
        <taxon>Desulfonispora</taxon>
    </lineage>
</organism>
<dbReference type="STRING" id="656914.SAMN00017405_1838"/>
<keyword evidence="1" id="KW-1133">Transmembrane helix</keyword>
<keyword evidence="1" id="KW-0812">Transmembrane</keyword>
<keyword evidence="3" id="KW-1185">Reference proteome</keyword>
<sequence>MASYGGQALIEGVMMRGQEDLAIAVRKSDNEISCKMEKITGISAKYPFLKKPFLRGTVALFESLIMGIKALTYSANESVEAEEEELSNLEIAFSIALALGLGILLFFIAPAVFAHLLHQYVQGSFLQNVLEGFMRIGIFLLYVFGISRMKDIQRVFEYHGAEHKVIHAYEAGEELKVENCRKYTTLHPRCGTSFLLIVMVISILIFSLFGVEIFWWRLLSRVILLPVIAGVSYEILKLAGKYCDNPIMKIVNKPGLMMQKLTTGEPDDSQLEVALRALQGVLDAEKGEDTCKI</sequence>
<proteinExistence type="predicted"/>
<dbReference type="InterPro" id="IPR010787">
    <property type="entry name" value="DUF1385"/>
</dbReference>
<evidence type="ECO:0000313" key="3">
    <source>
        <dbReference type="Proteomes" id="UP000192731"/>
    </source>
</evidence>
<feature type="transmembrane region" description="Helical" evidence="1">
    <location>
        <begin position="194"/>
        <end position="216"/>
    </location>
</feature>
<gene>
    <name evidence="2" type="ORF">SAMN00017405_1838</name>
</gene>
<feature type="transmembrane region" description="Helical" evidence="1">
    <location>
        <begin position="125"/>
        <end position="144"/>
    </location>
</feature>
<accession>A0A1W1V528</accession>
<keyword evidence="1" id="KW-0472">Membrane</keyword>
<dbReference type="Pfam" id="PF07136">
    <property type="entry name" value="DUF1385"/>
    <property type="match status" value="1"/>
</dbReference>